<reference evidence="11 12" key="1">
    <citation type="journal article" date="2016" name="Int. J. Syst. Evol. Microbiol.">
        <title>Peptococcus simiae sp. nov., isolated from rhesus macaque faeces and emended description of the genus Peptococcus.</title>
        <authorList>
            <person name="Shkoporov A.N."/>
            <person name="Efimov B.A."/>
            <person name="Kondova I."/>
            <person name="Ouwerling B."/>
            <person name="Chaplin A.V."/>
            <person name="Shcherbakova V.A."/>
            <person name="Langermans J.A.M."/>
        </authorList>
    </citation>
    <scope>NUCLEOTIDE SEQUENCE [LARGE SCALE GENOMIC DNA]</scope>
    <source>
        <strain evidence="11 12">M108</strain>
    </source>
</reference>
<evidence type="ECO:0000256" key="6">
    <source>
        <dbReference type="ARBA" id="ARBA00022842"/>
    </source>
</evidence>
<dbReference type="RefSeq" id="WP_408976672.1">
    <property type="nucleotide sequence ID" value="NZ_JBJUVG010000002.1"/>
</dbReference>
<dbReference type="InterPro" id="IPR033128">
    <property type="entry name" value="Adenylosuccin_syn_Lys_AS"/>
</dbReference>
<feature type="binding site" description="in other chain" evidence="8">
    <location>
        <position position="223"/>
    </location>
    <ligand>
        <name>IMP</name>
        <dbReference type="ChEBI" id="CHEBI:58053"/>
        <note>ligand shared between dimeric partners</note>
    </ligand>
</feature>
<dbReference type="PROSITE" id="PS00513">
    <property type="entry name" value="ADENYLOSUCCIN_SYN_2"/>
    <property type="match status" value="1"/>
</dbReference>
<keyword evidence="2 8" id="KW-0436">Ligase</keyword>
<sequence length="427" mass="47057">MPGLVLLGSQWGDEGKGKVTDYLAEEADLVVRYQGGNNAGHTVVVNGEEFKLRLIPSGIINGNATCVIGNGVVVDIHVLRRELDYLKERNVDVSRLRISDRCHLIMPYHILQDECEEKAKGNLKIGTTKNGIGPCYMDKCARIGLRMGDLLDPDRFKSRLEEVLPIKNNLLSKLYGEKTFEVDEVLREMTEDTAFLKDMVCDTSWLLHEALTAGKKVMFEGAQGTLLDLDHGTYPYVTSSNPISGGAAVGAGVAPWQIQNVLGIVKAYTTRVGAGPFPTELEDDMGQLLQERGHEFGTVTGRTRRCGWLDMAVVNYAIRLSGMTALALMKLDVLDSCETIQIATGYKLDGQVIDHFPASLDDLERVEPIYESLPGWQEDTSACRRFEDLPKAAQDYVNRIEALAGIPVKIVAVGPGREETIVRDAIF</sequence>
<dbReference type="Proteomes" id="UP001631949">
    <property type="component" value="Unassembled WGS sequence"/>
</dbReference>
<feature type="binding site" description="in other chain" evidence="8">
    <location>
        <begin position="13"/>
        <end position="16"/>
    </location>
    <ligand>
        <name>IMP</name>
        <dbReference type="ChEBI" id="CHEBI:58053"/>
        <note>ligand shared between dimeric partners</note>
    </ligand>
</feature>
<dbReference type="Pfam" id="PF00709">
    <property type="entry name" value="Adenylsucc_synt"/>
    <property type="match status" value="1"/>
</dbReference>
<evidence type="ECO:0000256" key="9">
    <source>
        <dbReference type="PROSITE-ProRule" id="PRU10134"/>
    </source>
</evidence>
<comment type="subcellular location">
    <subcellularLocation>
        <location evidence="8">Cytoplasm</location>
    </subcellularLocation>
</comment>
<comment type="catalytic activity">
    <reaction evidence="8 10">
        <text>IMP + L-aspartate + GTP = N(6)-(1,2-dicarboxyethyl)-AMP + GDP + phosphate + 2 H(+)</text>
        <dbReference type="Rhea" id="RHEA:15753"/>
        <dbReference type="ChEBI" id="CHEBI:15378"/>
        <dbReference type="ChEBI" id="CHEBI:29991"/>
        <dbReference type="ChEBI" id="CHEBI:37565"/>
        <dbReference type="ChEBI" id="CHEBI:43474"/>
        <dbReference type="ChEBI" id="CHEBI:57567"/>
        <dbReference type="ChEBI" id="CHEBI:58053"/>
        <dbReference type="ChEBI" id="CHEBI:58189"/>
        <dbReference type="EC" id="6.3.4.4"/>
    </reaction>
</comment>
<dbReference type="InterPro" id="IPR027417">
    <property type="entry name" value="P-loop_NTPase"/>
</dbReference>
<comment type="cofactor">
    <cofactor evidence="8">
        <name>Mg(2+)</name>
        <dbReference type="ChEBI" id="CHEBI:18420"/>
    </cofactor>
    <text evidence="8">Binds 1 Mg(2+) ion per subunit.</text>
</comment>
<evidence type="ECO:0000256" key="1">
    <source>
        <dbReference type="ARBA" id="ARBA00011738"/>
    </source>
</evidence>
<keyword evidence="6 8" id="KW-0460">Magnesium</keyword>
<dbReference type="PANTHER" id="PTHR11846">
    <property type="entry name" value="ADENYLOSUCCINATE SYNTHETASE"/>
    <property type="match status" value="1"/>
</dbReference>
<dbReference type="SUPFAM" id="SSF52540">
    <property type="entry name" value="P-loop containing nucleoside triphosphate hydrolases"/>
    <property type="match status" value="1"/>
</dbReference>
<keyword evidence="8" id="KW-0963">Cytoplasm</keyword>
<evidence type="ECO:0000256" key="3">
    <source>
        <dbReference type="ARBA" id="ARBA00022723"/>
    </source>
</evidence>
<dbReference type="InterPro" id="IPR042111">
    <property type="entry name" value="Adenylosuccinate_synth_dom3"/>
</dbReference>
<comment type="function">
    <text evidence="8">Plays an important role in the de novo pathway of purine nucleotide biosynthesis. Catalyzes the first committed step in the biosynthesis of AMP from IMP.</text>
</comment>
<accession>A0ABW9GWM2</accession>
<dbReference type="Gene3D" id="3.90.170.10">
    <property type="entry name" value="Adenylosuccinate Synthetase, subunit A, domain 3"/>
    <property type="match status" value="1"/>
</dbReference>
<keyword evidence="4 8" id="KW-0547">Nucleotide-binding</keyword>
<comment type="subunit">
    <text evidence="1 8">Homodimer.</text>
</comment>
<feature type="binding site" evidence="8">
    <location>
        <begin position="412"/>
        <end position="414"/>
    </location>
    <ligand>
        <name>GTP</name>
        <dbReference type="ChEBI" id="CHEBI:37565"/>
    </ligand>
</feature>
<evidence type="ECO:0000313" key="12">
    <source>
        <dbReference type="Proteomes" id="UP001631949"/>
    </source>
</evidence>
<evidence type="ECO:0000256" key="5">
    <source>
        <dbReference type="ARBA" id="ARBA00022755"/>
    </source>
</evidence>
<feature type="binding site" evidence="8">
    <location>
        <begin position="40"/>
        <end position="42"/>
    </location>
    <ligand>
        <name>GTP</name>
        <dbReference type="ChEBI" id="CHEBI:37565"/>
    </ligand>
</feature>
<dbReference type="InterPro" id="IPR042109">
    <property type="entry name" value="Adenylosuccinate_synth_dom1"/>
</dbReference>
<dbReference type="NCBIfam" id="TIGR00184">
    <property type="entry name" value="purA"/>
    <property type="match status" value="1"/>
</dbReference>
<dbReference type="SMART" id="SM00788">
    <property type="entry name" value="Adenylsucc_synt"/>
    <property type="match status" value="1"/>
</dbReference>
<keyword evidence="12" id="KW-1185">Reference proteome</keyword>
<dbReference type="PANTHER" id="PTHR11846:SF0">
    <property type="entry name" value="ADENYLOSUCCINATE SYNTHETASE"/>
    <property type="match status" value="1"/>
</dbReference>
<feature type="active site" description="Proton donor" evidence="8">
    <location>
        <position position="41"/>
    </location>
</feature>
<dbReference type="HAMAP" id="MF_00011">
    <property type="entry name" value="Adenylosucc_synth"/>
    <property type="match status" value="1"/>
</dbReference>
<evidence type="ECO:0000256" key="7">
    <source>
        <dbReference type="ARBA" id="ARBA00023134"/>
    </source>
</evidence>
<comment type="pathway">
    <text evidence="8 10">Purine metabolism; AMP biosynthesis via de novo pathway; AMP from IMP: step 1/2.</text>
</comment>
<proteinExistence type="inferred from homology"/>
<dbReference type="PROSITE" id="PS01266">
    <property type="entry name" value="ADENYLOSUCCIN_SYN_1"/>
    <property type="match status" value="1"/>
</dbReference>
<feature type="binding site" description="in other chain" evidence="8">
    <location>
        <position position="238"/>
    </location>
    <ligand>
        <name>IMP</name>
        <dbReference type="ChEBI" id="CHEBI:58053"/>
        <note>ligand shared between dimeric partners</note>
    </ligand>
</feature>
<protein>
    <recommendedName>
        <fullName evidence="8 10">Adenylosuccinate synthetase</fullName>
        <shortName evidence="8">AMPSase</shortName>
        <shortName evidence="8">AdSS</shortName>
        <ecNumber evidence="8 10">6.3.4.4</ecNumber>
    </recommendedName>
    <alternativeName>
        <fullName evidence="8">IMP--aspartate ligase</fullName>
    </alternativeName>
</protein>
<dbReference type="EC" id="6.3.4.4" evidence="8 10"/>
<feature type="active site" description="Proton acceptor" evidence="8">
    <location>
        <position position="13"/>
    </location>
</feature>
<feature type="binding site" evidence="8">
    <location>
        <begin position="330"/>
        <end position="332"/>
    </location>
    <ligand>
        <name>GTP</name>
        <dbReference type="ChEBI" id="CHEBI:37565"/>
    </ligand>
</feature>
<feature type="binding site" description="in other chain" evidence="8">
    <location>
        <position position="302"/>
    </location>
    <ligand>
        <name>IMP</name>
        <dbReference type="ChEBI" id="CHEBI:58053"/>
        <note>ligand shared between dimeric partners</note>
    </ligand>
</feature>
<feature type="active site" evidence="9">
    <location>
        <position position="139"/>
    </location>
</feature>
<evidence type="ECO:0000256" key="10">
    <source>
        <dbReference type="RuleBase" id="RU000520"/>
    </source>
</evidence>
<dbReference type="Gene3D" id="1.10.300.10">
    <property type="entry name" value="Adenylosuccinate Synthetase, subunit A, domain 2"/>
    <property type="match status" value="1"/>
</dbReference>
<dbReference type="InterPro" id="IPR018220">
    <property type="entry name" value="Adenylosuccin_syn_GTP-bd"/>
</dbReference>
<dbReference type="CDD" id="cd03108">
    <property type="entry name" value="AdSS"/>
    <property type="match status" value="1"/>
</dbReference>
<comment type="caution">
    <text evidence="11">The sequence shown here is derived from an EMBL/GenBank/DDBJ whole genome shotgun (WGS) entry which is preliminary data.</text>
</comment>
<feature type="binding site" description="in other chain" evidence="8">
    <location>
        <position position="128"/>
    </location>
    <ligand>
        <name>IMP</name>
        <dbReference type="ChEBI" id="CHEBI:58053"/>
        <note>ligand shared between dimeric partners</note>
    </ligand>
</feature>
<feature type="binding site" evidence="8">
    <location>
        <position position="304"/>
    </location>
    <ligand>
        <name>GTP</name>
        <dbReference type="ChEBI" id="CHEBI:37565"/>
    </ligand>
</feature>
<feature type="binding site" evidence="8">
    <location>
        <position position="40"/>
    </location>
    <ligand>
        <name>Mg(2+)</name>
        <dbReference type="ChEBI" id="CHEBI:18420"/>
    </ligand>
</feature>
<organism evidence="11 12">
    <name type="scientific">Peptococcus simiae</name>
    <dbReference type="NCBI Taxonomy" id="1643805"/>
    <lineage>
        <taxon>Bacteria</taxon>
        <taxon>Bacillati</taxon>
        <taxon>Bacillota</taxon>
        <taxon>Clostridia</taxon>
        <taxon>Eubacteriales</taxon>
        <taxon>Peptococcaceae</taxon>
        <taxon>Peptococcus</taxon>
    </lineage>
</organism>
<evidence type="ECO:0000256" key="8">
    <source>
        <dbReference type="HAMAP-Rule" id="MF_00011"/>
    </source>
</evidence>
<comment type="similarity">
    <text evidence="8 10">Belongs to the adenylosuccinate synthetase family.</text>
</comment>
<evidence type="ECO:0000256" key="2">
    <source>
        <dbReference type="ARBA" id="ARBA00022598"/>
    </source>
</evidence>
<gene>
    <name evidence="8" type="primary">purA</name>
    <name evidence="11" type="ORF">ACKQTC_01510</name>
</gene>
<feature type="binding site" evidence="8">
    <location>
        <position position="142"/>
    </location>
    <ligand>
        <name>IMP</name>
        <dbReference type="ChEBI" id="CHEBI:58053"/>
        <note>ligand shared between dimeric partners</note>
    </ligand>
</feature>
<keyword evidence="5 8" id="KW-0658">Purine biosynthesis</keyword>
<feature type="binding site" evidence="8">
    <location>
        <begin position="12"/>
        <end position="18"/>
    </location>
    <ligand>
        <name>GTP</name>
        <dbReference type="ChEBI" id="CHEBI:37565"/>
    </ligand>
</feature>
<feature type="binding site" description="in other chain" evidence="8">
    <location>
        <begin position="38"/>
        <end position="41"/>
    </location>
    <ligand>
        <name>IMP</name>
        <dbReference type="ChEBI" id="CHEBI:58053"/>
        <note>ligand shared between dimeric partners</note>
    </ligand>
</feature>
<feature type="binding site" evidence="8">
    <location>
        <begin position="298"/>
        <end position="304"/>
    </location>
    <ligand>
        <name>substrate</name>
    </ligand>
</feature>
<keyword evidence="3 8" id="KW-0479">Metal-binding</keyword>
<dbReference type="GO" id="GO:0004019">
    <property type="term" value="F:adenylosuccinate synthase activity"/>
    <property type="evidence" value="ECO:0007669"/>
    <property type="project" value="UniProtKB-EC"/>
</dbReference>
<name>A0ABW9GWM2_9FIRM</name>
<dbReference type="Gene3D" id="3.40.440.10">
    <property type="entry name" value="Adenylosuccinate Synthetase, subunit A, domain 1"/>
    <property type="match status" value="1"/>
</dbReference>
<keyword evidence="7 8" id="KW-0342">GTP-binding</keyword>
<feature type="binding site" evidence="8">
    <location>
        <position position="13"/>
    </location>
    <ligand>
        <name>Mg(2+)</name>
        <dbReference type="ChEBI" id="CHEBI:18420"/>
    </ligand>
</feature>
<evidence type="ECO:0000256" key="4">
    <source>
        <dbReference type="ARBA" id="ARBA00022741"/>
    </source>
</evidence>
<dbReference type="InterPro" id="IPR001114">
    <property type="entry name" value="Adenylosuccinate_synthetase"/>
</dbReference>
<evidence type="ECO:0000313" key="11">
    <source>
        <dbReference type="EMBL" id="MFM9413053.1"/>
    </source>
</evidence>
<dbReference type="NCBIfam" id="NF002223">
    <property type="entry name" value="PRK01117.1"/>
    <property type="match status" value="1"/>
</dbReference>
<dbReference type="EMBL" id="JBJUVG010000002">
    <property type="protein sequence ID" value="MFM9413053.1"/>
    <property type="molecule type" value="Genomic_DNA"/>
</dbReference>
<dbReference type="InterPro" id="IPR042110">
    <property type="entry name" value="Adenylosuccinate_synth_dom2"/>
</dbReference>